<evidence type="ECO:0008006" key="3">
    <source>
        <dbReference type="Google" id="ProtNLM"/>
    </source>
</evidence>
<name>A0A224YFE3_9ACAR</name>
<feature type="signal peptide" evidence="1">
    <location>
        <begin position="1"/>
        <end position="16"/>
    </location>
</feature>
<evidence type="ECO:0000313" key="2">
    <source>
        <dbReference type="EMBL" id="MAA14459.1"/>
    </source>
</evidence>
<feature type="chain" id="PRO_5012081621" description="TIL domain containing protein" evidence="1">
    <location>
        <begin position="17"/>
        <end position="141"/>
    </location>
</feature>
<protein>
    <recommendedName>
        <fullName evidence="3">TIL domain containing protein</fullName>
    </recommendedName>
</protein>
<accession>A0A224YFE3</accession>
<reference evidence="2" key="1">
    <citation type="journal article" date="2017" name="Parasit. Vectors">
        <title>Sialotranscriptomics of Rhipicephalus zambeziensis reveals intricate expression profiles of secretory proteins and suggests tight temporal transcriptional regulation during blood-feeding.</title>
        <authorList>
            <person name="de Castro M.H."/>
            <person name="de Klerk D."/>
            <person name="Pienaar R."/>
            <person name="Rees D.J.G."/>
            <person name="Mans B.J."/>
        </authorList>
    </citation>
    <scope>NUCLEOTIDE SEQUENCE</scope>
    <source>
        <tissue evidence="2">Salivary glands</tissue>
    </source>
</reference>
<organism evidence="2">
    <name type="scientific">Rhipicephalus zambeziensis</name>
    <dbReference type="NCBI Taxonomy" id="60191"/>
    <lineage>
        <taxon>Eukaryota</taxon>
        <taxon>Metazoa</taxon>
        <taxon>Ecdysozoa</taxon>
        <taxon>Arthropoda</taxon>
        <taxon>Chelicerata</taxon>
        <taxon>Arachnida</taxon>
        <taxon>Acari</taxon>
        <taxon>Parasitiformes</taxon>
        <taxon>Ixodida</taxon>
        <taxon>Ixodoidea</taxon>
        <taxon>Ixodidae</taxon>
        <taxon>Rhipicephalinae</taxon>
        <taxon>Rhipicephalus</taxon>
        <taxon>Rhipicephalus</taxon>
    </lineage>
</organism>
<evidence type="ECO:0000256" key="1">
    <source>
        <dbReference type="SAM" id="SignalP"/>
    </source>
</evidence>
<dbReference type="EMBL" id="GFPF01003313">
    <property type="protein sequence ID" value="MAA14459.1"/>
    <property type="molecule type" value="Transcribed_RNA"/>
</dbReference>
<keyword evidence="1" id="KW-0732">Signal</keyword>
<proteinExistence type="predicted"/>
<sequence length="141" mass="15604">MNWIPLLLLLCGYCEGSSVTPIKENRTTRTVHAVWKPAAKKAYHLCGPDLRDHEPCKLPQWCPEGGGTCCLGECICPTRFHPCAPPQERSTAPSTLTTKEDGHCMLECMLKCYKPCDDGTETSDKCKNKCSAACLIKCARR</sequence>
<dbReference type="AlphaFoldDB" id="A0A224YFE3"/>